<feature type="modified residue" description="4-aspartylphosphate" evidence="2">
    <location>
        <position position="55"/>
    </location>
</feature>
<dbReference type="GO" id="GO:0032993">
    <property type="term" value="C:protein-DNA complex"/>
    <property type="evidence" value="ECO:0007669"/>
    <property type="project" value="TreeGrafter"/>
</dbReference>
<dbReference type="GO" id="GO:0000976">
    <property type="term" value="F:transcription cis-regulatory region binding"/>
    <property type="evidence" value="ECO:0007669"/>
    <property type="project" value="TreeGrafter"/>
</dbReference>
<keyword evidence="6" id="KW-1185">Reference proteome</keyword>
<dbReference type="PANTHER" id="PTHR48111:SF69">
    <property type="entry name" value="RESPONSE REGULATOR RECEIVER"/>
    <property type="match status" value="1"/>
</dbReference>
<dbReference type="PROSITE" id="PS50930">
    <property type="entry name" value="HTH_LYTTR"/>
    <property type="match status" value="1"/>
</dbReference>
<reference evidence="5 6" key="1">
    <citation type="submission" date="2019-03" db="EMBL/GenBank/DDBJ databases">
        <title>Genomic Encyclopedia of Type Strains, Phase IV (KMG-IV): sequencing the most valuable type-strain genomes for metagenomic binning, comparative biology and taxonomic classification.</title>
        <authorList>
            <person name="Goeker M."/>
        </authorList>
    </citation>
    <scope>NUCLEOTIDE SEQUENCE [LARGE SCALE GENOMIC DNA]</scope>
    <source>
        <strain evidence="5 6">DSM 654</strain>
    </source>
</reference>
<dbReference type="InterPro" id="IPR011006">
    <property type="entry name" value="CheY-like_superfamily"/>
</dbReference>
<evidence type="ECO:0000313" key="6">
    <source>
        <dbReference type="Proteomes" id="UP000295110"/>
    </source>
</evidence>
<protein>
    <submittedName>
        <fullName evidence="5">LytTR family two component transcriptional regulator</fullName>
    </submittedName>
</protein>
<evidence type="ECO:0000259" key="3">
    <source>
        <dbReference type="PROSITE" id="PS50110"/>
    </source>
</evidence>
<name>A0A4R3UKS7_ROSSA</name>
<dbReference type="GO" id="GO:0000156">
    <property type="term" value="F:phosphorelay response regulator activity"/>
    <property type="evidence" value="ECO:0007669"/>
    <property type="project" value="TreeGrafter"/>
</dbReference>
<dbReference type="SMART" id="SM00448">
    <property type="entry name" value="REC"/>
    <property type="match status" value="1"/>
</dbReference>
<dbReference type="Pfam" id="PF04397">
    <property type="entry name" value="LytTR"/>
    <property type="match status" value="1"/>
</dbReference>
<dbReference type="PROSITE" id="PS50110">
    <property type="entry name" value="RESPONSE_REGULATORY"/>
    <property type="match status" value="1"/>
</dbReference>
<evidence type="ECO:0000313" key="5">
    <source>
        <dbReference type="EMBL" id="TCU90953.1"/>
    </source>
</evidence>
<accession>A0A4R3UKS7</accession>
<evidence type="ECO:0000256" key="2">
    <source>
        <dbReference type="PROSITE-ProRule" id="PRU00169"/>
    </source>
</evidence>
<sequence>MRVLIVDDEPAARARLRRLLAAEADVAELHEAPDAPAALALVHALAVPPDLALLDIEMPGGNGVQLAAALREAGVRCVVFSTAHAEHALQAFELAALDYLLKPYTAERLAAALARARELIARPAAPPGEWWVEGERLRLADVQWISAADNYVELHLPPRSLLERATLADALQRPGWAARFLRVHRSHAVNPAHVRRIERLPSGEAVLMLACGATLRVSRGHRAVLDQLAP</sequence>
<dbReference type="PANTHER" id="PTHR48111">
    <property type="entry name" value="REGULATOR OF RPOS"/>
    <property type="match status" value="1"/>
</dbReference>
<dbReference type="Proteomes" id="UP000295110">
    <property type="component" value="Unassembled WGS sequence"/>
</dbReference>
<dbReference type="GO" id="GO:0006355">
    <property type="term" value="P:regulation of DNA-templated transcription"/>
    <property type="evidence" value="ECO:0007669"/>
    <property type="project" value="TreeGrafter"/>
</dbReference>
<evidence type="ECO:0000256" key="1">
    <source>
        <dbReference type="ARBA" id="ARBA00023125"/>
    </source>
</evidence>
<dbReference type="InterPro" id="IPR001789">
    <property type="entry name" value="Sig_transdc_resp-reg_receiver"/>
</dbReference>
<dbReference type="Pfam" id="PF00072">
    <property type="entry name" value="Response_reg"/>
    <property type="match status" value="1"/>
</dbReference>
<dbReference type="EMBL" id="SMBU01000028">
    <property type="protein sequence ID" value="TCU90953.1"/>
    <property type="molecule type" value="Genomic_DNA"/>
</dbReference>
<keyword evidence="2" id="KW-0597">Phosphoprotein</keyword>
<proteinExistence type="predicted"/>
<dbReference type="SMART" id="SM00850">
    <property type="entry name" value="LytTR"/>
    <property type="match status" value="1"/>
</dbReference>
<evidence type="ECO:0000259" key="4">
    <source>
        <dbReference type="PROSITE" id="PS50930"/>
    </source>
</evidence>
<gene>
    <name evidence="5" type="ORF">EV671_102831</name>
</gene>
<comment type="caution">
    <text evidence="5">The sequence shown here is derived from an EMBL/GenBank/DDBJ whole genome shotgun (WGS) entry which is preliminary data.</text>
</comment>
<dbReference type="OrthoDB" id="9781059at2"/>
<dbReference type="GO" id="GO:0005829">
    <property type="term" value="C:cytosol"/>
    <property type="evidence" value="ECO:0007669"/>
    <property type="project" value="TreeGrafter"/>
</dbReference>
<dbReference type="AlphaFoldDB" id="A0A4R3UKS7"/>
<dbReference type="InterPro" id="IPR039420">
    <property type="entry name" value="WalR-like"/>
</dbReference>
<feature type="domain" description="HTH LytTR-type" evidence="4">
    <location>
        <begin position="137"/>
        <end position="230"/>
    </location>
</feature>
<dbReference type="Gene3D" id="2.40.50.1020">
    <property type="entry name" value="LytTr DNA-binding domain"/>
    <property type="match status" value="1"/>
</dbReference>
<dbReference type="RefSeq" id="WP_132574790.1">
    <property type="nucleotide sequence ID" value="NZ_CBCSGL010000027.1"/>
</dbReference>
<organism evidence="5 6">
    <name type="scientific">Roseateles saccharophilus</name>
    <name type="common">Pseudomonas saccharophila</name>
    <dbReference type="NCBI Taxonomy" id="304"/>
    <lineage>
        <taxon>Bacteria</taxon>
        <taxon>Pseudomonadati</taxon>
        <taxon>Pseudomonadota</taxon>
        <taxon>Betaproteobacteria</taxon>
        <taxon>Burkholderiales</taxon>
        <taxon>Sphaerotilaceae</taxon>
        <taxon>Roseateles</taxon>
    </lineage>
</organism>
<keyword evidence="1" id="KW-0238">DNA-binding</keyword>
<feature type="domain" description="Response regulatory" evidence="3">
    <location>
        <begin position="2"/>
        <end position="117"/>
    </location>
</feature>
<dbReference type="Gene3D" id="3.40.50.2300">
    <property type="match status" value="1"/>
</dbReference>
<dbReference type="InterPro" id="IPR007492">
    <property type="entry name" value="LytTR_DNA-bd_dom"/>
</dbReference>
<dbReference type="SUPFAM" id="SSF52172">
    <property type="entry name" value="CheY-like"/>
    <property type="match status" value="1"/>
</dbReference>